<evidence type="ECO:0000256" key="5">
    <source>
        <dbReference type="ARBA" id="ARBA00023125"/>
    </source>
</evidence>
<organism evidence="10 11">
    <name type="scientific">Salinicoccus halodurans</name>
    <dbReference type="NCBI Taxonomy" id="407035"/>
    <lineage>
        <taxon>Bacteria</taxon>
        <taxon>Bacillati</taxon>
        <taxon>Bacillota</taxon>
        <taxon>Bacilli</taxon>
        <taxon>Bacillales</taxon>
        <taxon>Staphylococcaceae</taxon>
        <taxon>Salinicoccus</taxon>
    </lineage>
</organism>
<dbReference type="InterPro" id="IPR039425">
    <property type="entry name" value="RNA_pol_sigma-70-like"/>
</dbReference>
<dbReference type="InterPro" id="IPR013249">
    <property type="entry name" value="RNA_pol_sigma70_r4_t2"/>
</dbReference>
<dbReference type="Proteomes" id="UP000034029">
    <property type="component" value="Chromosome"/>
</dbReference>
<gene>
    <name evidence="10" type="ORF">AAT16_03645</name>
</gene>
<keyword evidence="4" id="KW-0731">Sigma factor</keyword>
<name>A0ABN4FYX5_9STAP</name>
<dbReference type="NCBIfam" id="TIGR02937">
    <property type="entry name" value="sigma70-ECF"/>
    <property type="match status" value="1"/>
</dbReference>
<evidence type="ECO:0000259" key="8">
    <source>
        <dbReference type="Pfam" id="PF04542"/>
    </source>
</evidence>
<dbReference type="Gene3D" id="1.10.10.10">
    <property type="entry name" value="Winged helix-like DNA-binding domain superfamily/Winged helix DNA-binding domain"/>
    <property type="match status" value="1"/>
</dbReference>
<evidence type="ECO:0000256" key="1">
    <source>
        <dbReference type="ARBA" id="ARBA00007788"/>
    </source>
</evidence>
<evidence type="ECO:0000259" key="9">
    <source>
        <dbReference type="Pfam" id="PF08281"/>
    </source>
</evidence>
<reference evidence="11" key="2">
    <citation type="submission" date="2015-04" db="EMBL/GenBank/DDBJ databases">
        <title>Complete genome sequence of Salinicoccus halodurans strain H3B36, isolated from the Qaidam basin of China.</title>
        <authorList>
            <person name="Ma Y."/>
            <person name="Jiang K."/>
            <person name="Xue Y."/>
        </authorList>
    </citation>
    <scope>NUCLEOTIDE SEQUENCE [LARGE SCALE GENOMIC DNA]</scope>
    <source>
        <strain evidence="11">H3B36</strain>
    </source>
</reference>
<protein>
    <recommendedName>
        <fullName evidence="2">RNA polymerase sigma factor SigS</fullName>
    </recommendedName>
</protein>
<dbReference type="InterPro" id="IPR007627">
    <property type="entry name" value="RNA_pol_sigma70_r2"/>
</dbReference>
<evidence type="ECO:0000313" key="11">
    <source>
        <dbReference type="Proteomes" id="UP000034029"/>
    </source>
</evidence>
<dbReference type="InterPro" id="IPR016032">
    <property type="entry name" value="Sig_transdc_resp-reg_C-effctor"/>
</dbReference>
<keyword evidence="3" id="KW-0805">Transcription regulation</keyword>
<evidence type="ECO:0000256" key="7">
    <source>
        <dbReference type="ARBA" id="ARBA00024701"/>
    </source>
</evidence>
<dbReference type="PANTHER" id="PTHR43133:SF8">
    <property type="entry name" value="RNA POLYMERASE SIGMA FACTOR HI_1459-RELATED"/>
    <property type="match status" value="1"/>
</dbReference>
<comment type="similarity">
    <text evidence="1">Belongs to the sigma-70 factor family.</text>
</comment>
<comment type="function">
    <text evidence="7">Sigma factors are initiation factors that promote the attachment of RNA polymerase to specific initiation sites and are then released. Sigma-S contributes to the protection against external stress, thus playing a role in cellular fitness and survival.</text>
</comment>
<feature type="domain" description="RNA polymerase sigma-70 region 2" evidence="8">
    <location>
        <begin position="60"/>
        <end position="129"/>
    </location>
</feature>
<evidence type="ECO:0000313" key="10">
    <source>
        <dbReference type="EMBL" id="AKG73392.1"/>
    </source>
</evidence>
<dbReference type="InterPro" id="IPR013325">
    <property type="entry name" value="RNA_pol_sigma_r2"/>
</dbReference>
<keyword evidence="6" id="KW-0804">Transcription</keyword>
<accession>A0ABN4FYX5</accession>
<keyword evidence="5" id="KW-0238">DNA-binding</keyword>
<dbReference type="Pfam" id="PF04542">
    <property type="entry name" value="Sigma70_r2"/>
    <property type="match status" value="1"/>
</dbReference>
<evidence type="ECO:0000256" key="3">
    <source>
        <dbReference type="ARBA" id="ARBA00023015"/>
    </source>
</evidence>
<sequence>MHPEILSDVSIHHRVIVMTRFKAIEDNENVKFDGKIDSRRKNEELVEETGNENPEFDTRIENYEPMIQSIIGRLSIRFDQDDYMQVGRLAVYNALSTYDDIAARGATESQFVYTRIYQRMIDEIRRVSRYTSTVSATEDDLLIESAGGCGADTELRAELRDMLGTLDDRELKWLLLTLDGYTVVEIAAASGFSVSSVKNWRKSARAKLGALRG</sequence>
<dbReference type="EMBL" id="CP011366">
    <property type="protein sequence ID" value="AKG73392.1"/>
    <property type="molecule type" value="Genomic_DNA"/>
</dbReference>
<reference evidence="10 11" key="1">
    <citation type="journal article" date="2015" name="Int. J. Syst. Evol. Microbiol.">
        <title>Complete genome sequence of Salinicoccus halodurans H3B36, isolated from the Qaidam Basin in China.</title>
        <authorList>
            <person name="Jiang K."/>
            <person name="Xue Y."/>
            <person name="Ma Y."/>
        </authorList>
    </citation>
    <scope>NUCLEOTIDE SEQUENCE [LARGE SCALE GENOMIC DNA]</scope>
    <source>
        <strain evidence="10 11">H3B36</strain>
    </source>
</reference>
<dbReference type="SUPFAM" id="SSF88946">
    <property type="entry name" value="Sigma2 domain of RNA polymerase sigma factors"/>
    <property type="match status" value="1"/>
</dbReference>
<feature type="domain" description="RNA polymerase sigma factor 70 region 4 type 2" evidence="9">
    <location>
        <begin position="157"/>
        <end position="208"/>
    </location>
</feature>
<dbReference type="InterPro" id="IPR036388">
    <property type="entry name" value="WH-like_DNA-bd_sf"/>
</dbReference>
<dbReference type="InterPro" id="IPR014284">
    <property type="entry name" value="RNA_pol_sigma-70_dom"/>
</dbReference>
<evidence type="ECO:0000256" key="2">
    <source>
        <dbReference type="ARBA" id="ARBA00021245"/>
    </source>
</evidence>
<dbReference type="SUPFAM" id="SSF46894">
    <property type="entry name" value="C-terminal effector domain of the bipartite response regulators"/>
    <property type="match status" value="1"/>
</dbReference>
<dbReference type="Gene3D" id="1.10.1740.10">
    <property type="match status" value="1"/>
</dbReference>
<dbReference type="PANTHER" id="PTHR43133">
    <property type="entry name" value="RNA POLYMERASE ECF-TYPE SIGMA FACTO"/>
    <property type="match status" value="1"/>
</dbReference>
<dbReference type="Pfam" id="PF08281">
    <property type="entry name" value="Sigma70_r4_2"/>
    <property type="match status" value="1"/>
</dbReference>
<keyword evidence="11" id="KW-1185">Reference proteome</keyword>
<evidence type="ECO:0000256" key="4">
    <source>
        <dbReference type="ARBA" id="ARBA00023082"/>
    </source>
</evidence>
<evidence type="ECO:0000256" key="6">
    <source>
        <dbReference type="ARBA" id="ARBA00023163"/>
    </source>
</evidence>
<proteinExistence type="inferred from homology"/>